<keyword evidence="4 7" id="KW-0812">Transmembrane</keyword>
<proteinExistence type="inferred from homology"/>
<comment type="similarity">
    <text evidence="2">Belongs to the UPF0702 family.</text>
</comment>
<dbReference type="PANTHER" id="PTHR34582:SF6">
    <property type="entry name" value="UPF0702 TRANSMEMBRANE PROTEIN YCAP"/>
    <property type="match status" value="1"/>
</dbReference>
<dbReference type="InterPro" id="IPR023090">
    <property type="entry name" value="UPF0702_alpha/beta_dom_sf"/>
</dbReference>
<dbReference type="Pfam" id="PF04239">
    <property type="entry name" value="DUF421"/>
    <property type="match status" value="1"/>
</dbReference>
<keyword evidence="6 7" id="KW-0472">Membrane</keyword>
<dbReference type="KEGG" id="ccl:Clocl_2865"/>
<gene>
    <name evidence="9" type="ordered locus">Clocl_2865</name>
</gene>
<reference evidence="9 10" key="2">
    <citation type="journal article" date="2012" name="Stand. Genomic Sci.">
        <title>Complete Genome Sequence of Clostridium clariflavum DSM 19732.</title>
        <authorList>
            <person name="Izquierdo J.A."/>
            <person name="Goodwin L."/>
            <person name="Davenport K.W."/>
            <person name="Teshima H."/>
            <person name="Bruce D."/>
            <person name="Detter C."/>
            <person name="Tapia R."/>
            <person name="Han S."/>
            <person name="Land M."/>
            <person name="Hauser L."/>
            <person name="Jeffries C.D."/>
            <person name="Han J."/>
            <person name="Pitluck S."/>
            <person name="Nolan M."/>
            <person name="Chen A."/>
            <person name="Huntemann M."/>
            <person name="Mavromatis K."/>
            <person name="Mikhailova N."/>
            <person name="Liolios K."/>
            <person name="Woyke T."/>
            <person name="Lynd L.R."/>
        </authorList>
    </citation>
    <scope>NUCLEOTIDE SEQUENCE [LARGE SCALE GENOMIC DNA]</scope>
    <source>
        <strain evidence="10">DSM 19732 / NBRC 101661 / EBR45</strain>
    </source>
</reference>
<evidence type="ECO:0000256" key="1">
    <source>
        <dbReference type="ARBA" id="ARBA00004651"/>
    </source>
</evidence>
<dbReference type="eggNOG" id="COG2323">
    <property type="taxonomic scope" value="Bacteria"/>
</dbReference>
<dbReference type="Gene3D" id="3.30.240.20">
    <property type="entry name" value="bsu07140 like domains"/>
    <property type="match status" value="2"/>
</dbReference>
<evidence type="ECO:0000256" key="6">
    <source>
        <dbReference type="ARBA" id="ARBA00023136"/>
    </source>
</evidence>
<accession>G8LSR1</accession>
<dbReference type="InterPro" id="IPR007353">
    <property type="entry name" value="DUF421"/>
</dbReference>
<dbReference type="EMBL" id="CP003065">
    <property type="protein sequence ID" value="AEV69413.1"/>
    <property type="molecule type" value="Genomic_DNA"/>
</dbReference>
<keyword evidence="10" id="KW-1185">Reference proteome</keyword>
<evidence type="ECO:0000259" key="8">
    <source>
        <dbReference type="Pfam" id="PF04239"/>
    </source>
</evidence>
<evidence type="ECO:0000256" key="5">
    <source>
        <dbReference type="ARBA" id="ARBA00022989"/>
    </source>
</evidence>
<sequence>MQKNRKDDSVLVVFARTLILFTLVVVTMRIMGKRQIGELQPFELAVAILISELAAVPMQNTGIPLVNGIIPILTLLIAQMSLSLISLKSVKARGIICGKPSILIANGKIQEDELRKEMFTLNDLLEQLRINNTPNIADVEFAILETNGQLSVIPKSQKRTVTAEDLNISTNYEGLPLALIIDGSVNYQNLQKANLDLPWLLNEIRKFGAEKPEDVLFASLDTQGNLYCQTKSSKRGK</sequence>
<reference evidence="10" key="1">
    <citation type="submission" date="2011-12" db="EMBL/GenBank/DDBJ databases">
        <title>Complete sequence of Clostridium clariflavum DSM 19732.</title>
        <authorList>
            <consortium name="US DOE Joint Genome Institute"/>
            <person name="Lucas S."/>
            <person name="Han J."/>
            <person name="Lapidus A."/>
            <person name="Cheng J.-F."/>
            <person name="Goodwin L."/>
            <person name="Pitluck S."/>
            <person name="Peters L."/>
            <person name="Teshima H."/>
            <person name="Detter J.C."/>
            <person name="Han C."/>
            <person name="Tapia R."/>
            <person name="Land M."/>
            <person name="Hauser L."/>
            <person name="Kyrpides N."/>
            <person name="Ivanova N."/>
            <person name="Pagani I."/>
            <person name="Kitzmiller T."/>
            <person name="Lynd L."/>
            <person name="Izquierdo J."/>
            <person name="Woyke T."/>
        </authorList>
    </citation>
    <scope>NUCLEOTIDE SEQUENCE [LARGE SCALE GENOMIC DNA]</scope>
    <source>
        <strain evidence="10">DSM 19732 / NBRC 101661 / EBR45</strain>
    </source>
</reference>
<evidence type="ECO:0000256" key="3">
    <source>
        <dbReference type="ARBA" id="ARBA00022475"/>
    </source>
</evidence>
<dbReference type="Proteomes" id="UP000005435">
    <property type="component" value="Chromosome"/>
</dbReference>
<dbReference type="STRING" id="720554.Clocl_2865"/>
<name>G8LSR1_ACECE</name>
<dbReference type="HOGENOM" id="CLU_077149_0_1_9"/>
<comment type="subcellular location">
    <subcellularLocation>
        <location evidence="1">Cell membrane</location>
        <topology evidence="1">Multi-pass membrane protein</topology>
    </subcellularLocation>
</comment>
<keyword evidence="3" id="KW-1003">Cell membrane</keyword>
<evidence type="ECO:0000313" key="10">
    <source>
        <dbReference type="Proteomes" id="UP000005435"/>
    </source>
</evidence>
<dbReference type="AlphaFoldDB" id="G8LSR1"/>
<feature type="transmembrane region" description="Helical" evidence="7">
    <location>
        <begin position="12"/>
        <end position="30"/>
    </location>
</feature>
<feature type="domain" description="YetF C-terminal" evidence="8">
    <location>
        <begin position="88"/>
        <end position="220"/>
    </location>
</feature>
<dbReference type="GO" id="GO:0005886">
    <property type="term" value="C:plasma membrane"/>
    <property type="evidence" value="ECO:0007669"/>
    <property type="project" value="UniProtKB-SubCell"/>
</dbReference>
<dbReference type="PANTHER" id="PTHR34582">
    <property type="entry name" value="UPF0702 TRANSMEMBRANE PROTEIN YCAP"/>
    <property type="match status" value="1"/>
</dbReference>
<keyword evidence="5 7" id="KW-1133">Transmembrane helix</keyword>
<evidence type="ECO:0000256" key="2">
    <source>
        <dbReference type="ARBA" id="ARBA00006448"/>
    </source>
</evidence>
<evidence type="ECO:0000256" key="7">
    <source>
        <dbReference type="SAM" id="Phobius"/>
    </source>
</evidence>
<evidence type="ECO:0000313" key="9">
    <source>
        <dbReference type="EMBL" id="AEV69413.1"/>
    </source>
</evidence>
<evidence type="ECO:0000256" key="4">
    <source>
        <dbReference type="ARBA" id="ARBA00022692"/>
    </source>
</evidence>
<organism evidence="9 10">
    <name type="scientific">Acetivibrio clariflavus (strain DSM 19732 / NBRC 101661 / EBR45)</name>
    <name type="common">Clostridium clariflavum</name>
    <dbReference type="NCBI Taxonomy" id="720554"/>
    <lineage>
        <taxon>Bacteria</taxon>
        <taxon>Bacillati</taxon>
        <taxon>Bacillota</taxon>
        <taxon>Clostridia</taxon>
        <taxon>Eubacteriales</taxon>
        <taxon>Oscillospiraceae</taxon>
        <taxon>Acetivibrio</taxon>
    </lineage>
</organism>
<feature type="transmembrane region" description="Helical" evidence="7">
    <location>
        <begin position="65"/>
        <end position="85"/>
    </location>
</feature>
<protein>
    <submittedName>
        <fullName evidence="9">Putative membrane protein</fullName>
    </submittedName>
</protein>